<name>A0A6J7X643_9CAUD</name>
<dbReference type="Pfam" id="PF01555">
    <property type="entry name" value="N6_N4_Mtase"/>
    <property type="match status" value="1"/>
</dbReference>
<accession>A0A6J7X643</accession>
<sequence length="334" mass="37437">MAVKDQVITQEYALYNGDCVEVMKTLPDDCVDLSVYSPPFCGLYNYSSNERDLSNCRNYQDFFVHYGYVIAEVARLTKPGRISAVHVMDVPGKGNGSTAKMGCGANVGTGLIDFPGDVIRAHEAHGFIFCGRRAIWKEPLGVRNRTMAKGLAHKQIVEDSTLCDVASADYLLMFRKTGENAVPVDHPTGLQSYAGERTIPADLQRYKNHKGKQTENRYSHWIWRQYASSVWDDIRIGRVLPYRESREPEDERHVHPLQLDVIERAVTLWSNPGETVLSPFLGVGSEIFGAVSNGRRGIGMELKSSYFMQAVKNLEQVSRAVENKDLFAHAISDE</sequence>
<dbReference type="GO" id="GO:0003677">
    <property type="term" value="F:DNA binding"/>
    <property type="evidence" value="ECO:0007669"/>
    <property type="project" value="InterPro"/>
</dbReference>
<dbReference type="InterPro" id="IPR001091">
    <property type="entry name" value="RM_Methyltransferase"/>
</dbReference>
<evidence type="ECO:0000313" key="4">
    <source>
        <dbReference type="EMBL" id="CAB5222763.1"/>
    </source>
</evidence>
<evidence type="ECO:0000256" key="1">
    <source>
        <dbReference type="ARBA" id="ARBA00022603"/>
    </source>
</evidence>
<dbReference type="SUPFAM" id="SSF53335">
    <property type="entry name" value="S-adenosyl-L-methionine-dependent methyltransferases"/>
    <property type="match status" value="1"/>
</dbReference>
<reference evidence="4" key="1">
    <citation type="submission" date="2020-05" db="EMBL/GenBank/DDBJ databases">
        <authorList>
            <person name="Chiriac C."/>
            <person name="Salcher M."/>
            <person name="Ghai R."/>
            <person name="Kavagutti S V."/>
        </authorList>
    </citation>
    <scope>NUCLEOTIDE SEQUENCE</scope>
</reference>
<dbReference type="EMBL" id="LR798309">
    <property type="protein sequence ID" value="CAB5222763.1"/>
    <property type="molecule type" value="Genomic_DNA"/>
</dbReference>
<dbReference type="PRINTS" id="PR00508">
    <property type="entry name" value="S21N4MTFRASE"/>
</dbReference>
<keyword evidence="1 4" id="KW-0489">Methyltransferase</keyword>
<gene>
    <name evidence="4" type="ORF">UFOVP365_26</name>
</gene>
<keyword evidence="2" id="KW-0808">Transferase</keyword>
<dbReference type="GO" id="GO:0008170">
    <property type="term" value="F:N-methyltransferase activity"/>
    <property type="evidence" value="ECO:0007669"/>
    <property type="project" value="InterPro"/>
</dbReference>
<dbReference type="GO" id="GO:0032259">
    <property type="term" value="P:methylation"/>
    <property type="evidence" value="ECO:0007669"/>
    <property type="project" value="UniProtKB-KW"/>
</dbReference>
<organism evidence="4">
    <name type="scientific">uncultured Caudovirales phage</name>
    <dbReference type="NCBI Taxonomy" id="2100421"/>
    <lineage>
        <taxon>Viruses</taxon>
        <taxon>Duplodnaviria</taxon>
        <taxon>Heunggongvirae</taxon>
        <taxon>Uroviricota</taxon>
        <taxon>Caudoviricetes</taxon>
        <taxon>Peduoviridae</taxon>
        <taxon>Maltschvirus</taxon>
        <taxon>Maltschvirus maltsch</taxon>
    </lineage>
</organism>
<dbReference type="InterPro" id="IPR029063">
    <property type="entry name" value="SAM-dependent_MTases_sf"/>
</dbReference>
<evidence type="ECO:0000259" key="3">
    <source>
        <dbReference type="Pfam" id="PF01555"/>
    </source>
</evidence>
<dbReference type="InterPro" id="IPR002941">
    <property type="entry name" value="DNA_methylase_N4/N6"/>
</dbReference>
<proteinExistence type="predicted"/>
<evidence type="ECO:0000256" key="2">
    <source>
        <dbReference type="ARBA" id="ARBA00022679"/>
    </source>
</evidence>
<protein>
    <submittedName>
        <fullName evidence="4">DNA methylase N-4/N-6</fullName>
    </submittedName>
</protein>
<feature type="domain" description="DNA methylase N-4/N-6" evidence="3">
    <location>
        <begin position="31"/>
        <end position="311"/>
    </location>
</feature>
<dbReference type="Gene3D" id="3.40.50.150">
    <property type="entry name" value="Vaccinia Virus protein VP39"/>
    <property type="match status" value="1"/>
</dbReference>